<evidence type="ECO:0000256" key="12">
    <source>
        <dbReference type="SAM" id="Phobius"/>
    </source>
</evidence>
<comment type="similarity">
    <text evidence="3">In the N-terminal section; belongs to the glycosyltransferase 51 family.</text>
</comment>
<dbReference type="SUPFAM" id="SSF56601">
    <property type="entry name" value="beta-lactamase/transpeptidase-like"/>
    <property type="match status" value="1"/>
</dbReference>
<evidence type="ECO:0000256" key="9">
    <source>
        <dbReference type="ARBA" id="ARBA00023268"/>
    </source>
</evidence>
<evidence type="ECO:0000259" key="15">
    <source>
        <dbReference type="Pfam" id="PF06832"/>
    </source>
</evidence>
<keyword evidence="5" id="KW-0645">Protease</keyword>
<dbReference type="GO" id="GO:0008658">
    <property type="term" value="F:penicillin binding"/>
    <property type="evidence" value="ECO:0007669"/>
    <property type="project" value="InterPro"/>
</dbReference>
<dbReference type="InterPro" id="IPR036950">
    <property type="entry name" value="PBP_transglycosylase"/>
</dbReference>
<reference evidence="16 17" key="1">
    <citation type="submission" date="2018-05" db="EMBL/GenBank/DDBJ databases">
        <title>Reference genomes for bee gut microbiota database.</title>
        <authorList>
            <person name="Ellegaard K.M."/>
        </authorList>
    </citation>
    <scope>NUCLEOTIDE SEQUENCE [LARGE SCALE GENOMIC DNA]</scope>
    <source>
        <strain evidence="16 17">ESL0284</strain>
    </source>
</reference>
<evidence type="ECO:0000256" key="10">
    <source>
        <dbReference type="ARBA" id="ARBA00044770"/>
    </source>
</evidence>
<keyword evidence="9" id="KW-0511">Multifunctional enzyme</keyword>
<evidence type="ECO:0000259" key="13">
    <source>
        <dbReference type="Pfam" id="PF00905"/>
    </source>
</evidence>
<dbReference type="Gene3D" id="1.10.3810.10">
    <property type="entry name" value="Biosynthetic peptidoglycan transglycosylase-like"/>
    <property type="match status" value="1"/>
</dbReference>
<comment type="catalytic activity">
    <reaction evidence="11">
        <text>[GlcNAc-(1-&gt;4)-Mur2Ac(oyl-L-Ala-gamma-D-Glu-L-Lys-D-Ala-D-Ala)](n)-di-trans,octa-cis-undecaprenyl diphosphate + beta-D-GlcNAc-(1-&gt;4)-Mur2Ac(oyl-L-Ala-gamma-D-Glu-L-Lys-D-Ala-D-Ala)-di-trans,octa-cis-undecaprenyl diphosphate = [GlcNAc-(1-&gt;4)-Mur2Ac(oyl-L-Ala-gamma-D-Glu-L-Lys-D-Ala-D-Ala)](n+1)-di-trans,octa-cis-undecaprenyl diphosphate + di-trans,octa-cis-undecaprenyl diphosphate + H(+)</text>
        <dbReference type="Rhea" id="RHEA:23708"/>
        <dbReference type="Rhea" id="RHEA-COMP:9602"/>
        <dbReference type="Rhea" id="RHEA-COMP:9603"/>
        <dbReference type="ChEBI" id="CHEBI:15378"/>
        <dbReference type="ChEBI" id="CHEBI:58405"/>
        <dbReference type="ChEBI" id="CHEBI:60033"/>
        <dbReference type="ChEBI" id="CHEBI:78435"/>
        <dbReference type="EC" id="2.4.99.28"/>
    </reaction>
</comment>
<evidence type="ECO:0000256" key="5">
    <source>
        <dbReference type="ARBA" id="ARBA00022670"/>
    </source>
</evidence>
<protein>
    <recommendedName>
        <fullName evidence="10">peptidoglycan glycosyltransferase</fullName>
        <ecNumber evidence="10">2.4.99.28</ecNumber>
    </recommendedName>
</protein>
<comment type="pathway">
    <text evidence="1">Cell wall biogenesis; peptidoglycan biosynthesis.</text>
</comment>
<dbReference type="Proteomes" id="UP000247565">
    <property type="component" value="Unassembled WGS sequence"/>
</dbReference>
<evidence type="ECO:0000256" key="4">
    <source>
        <dbReference type="ARBA" id="ARBA00022645"/>
    </source>
</evidence>
<dbReference type="InterPro" id="IPR001460">
    <property type="entry name" value="PCN-bd_Tpept"/>
</dbReference>
<evidence type="ECO:0000256" key="8">
    <source>
        <dbReference type="ARBA" id="ARBA00022801"/>
    </source>
</evidence>
<dbReference type="GO" id="GO:0004180">
    <property type="term" value="F:carboxypeptidase activity"/>
    <property type="evidence" value="ECO:0007669"/>
    <property type="project" value="UniProtKB-KW"/>
</dbReference>
<evidence type="ECO:0000256" key="1">
    <source>
        <dbReference type="ARBA" id="ARBA00004752"/>
    </source>
</evidence>
<dbReference type="Gene3D" id="3.40.710.10">
    <property type="entry name" value="DD-peptidase/beta-lactamase superfamily"/>
    <property type="match status" value="1"/>
</dbReference>
<dbReference type="GO" id="GO:0009252">
    <property type="term" value="P:peptidoglycan biosynthetic process"/>
    <property type="evidence" value="ECO:0007669"/>
    <property type="project" value="UniProtKB-UniPathway"/>
</dbReference>
<dbReference type="NCBIfam" id="TIGR02073">
    <property type="entry name" value="PBP_1c"/>
    <property type="match status" value="1"/>
</dbReference>
<proteinExistence type="inferred from homology"/>
<dbReference type="AlphaFoldDB" id="A0A318N649"/>
<sequence>MVCIVRVIGQIYRKGVIFCLFICIGLFIADKTNPLPLPNISSSRVVLAEDGTPLWRFTNQKGVWRYPVTIQQVSPYYIQALLAYEDRWFYHHPGINPVALGRAFGQDIYHHHIVSGGSTLSMQVARIIDPCPHTYLGKIGQIFRALQLEWHLNKEQILTIYLNHVSYGGMVEGIAAASWTYLGKPPDQLTKGEAALLAVLPQAPSRLRPDRYPERAKKARDKVLERLAQFKVWSKRDIEEIKGENVLLSERQIPQLAPLLARRLSLQNKDAVIHSTINIDMQRHLEELLENWKNRLPPHNSAAILVVDSATMQVKAYLGSVDLQDKQRFGYVDMVTAIRSPGSILKPFLYGLAMDEGLIHSESLLQDVPRQSGHYRPEDFSSSFVGPVSVSQALRRSLNLPAVQVLEVYGARKFYGKLTGAGIGLKLPQMVEPNLAIILGGIGTSLENVVTAYSAFARKGRVAMLRFKNNGSMSERPLLSKGSAWVIRKILEGESPLDSNFDRQIFQQDHLAWKTGTSYGYRDAWAVGVGRHHIMGVWIGRPDGTPVAGQYGIASATPLLFQVYDMVRNQASQTFSYSIKDHEPATVSVAQICWPSGQILPDRDQNCRQKRTAWIINHIVPPTLEMADQPLGTGISQTVWINERGFQVSSDCPGAIEKKIDLWPIALEPWLPLTEQRHNRLPTQDLSCPSLSMMESSSLSIIGVKNGDHLQLPPSNMHPLTLKLSALGGTKKKWWFLNGYLIQETDGNQSFDHVFHNHGKQQLTVMDEMGKTALAEFTLN</sequence>
<feature type="domain" description="Penicillin-binding protein transpeptidase" evidence="13">
    <location>
        <begin position="303"/>
        <end position="521"/>
    </location>
</feature>
<dbReference type="OrthoDB" id="9766909at2"/>
<evidence type="ECO:0000256" key="2">
    <source>
        <dbReference type="ARBA" id="ARBA00007090"/>
    </source>
</evidence>
<keyword evidence="6" id="KW-0328">Glycosyltransferase</keyword>
<evidence type="ECO:0000313" key="17">
    <source>
        <dbReference type="Proteomes" id="UP000247565"/>
    </source>
</evidence>
<dbReference type="Pfam" id="PF06832">
    <property type="entry name" value="BiPBP_C"/>
    <property type="match status" value="1"/>
</dbReference>
<dbReference type="InterPro" id="IPR011815">
    <property type="entry name" value="PBP_1c"/>
</dbReference>
<evidence type="ECO:0000256" key="6">
    <source>
        <dbReference type="ARBA" id="ARBA00022676"/>
    </source>
</evidence>
<dbReference type="InterPro" id="IPR050396">
    <property type="entry name" value="Glycosyltr_51/Transpeptidase"/>
</dbReference>
<dbReference type="NCBIfam" id="NF008414">
    <property type="entry name" value="PRK11240.1"/>
    <property type="match status" value="1"/>
</dbReference>
<dbReference type="PANTHER" id="PTHR32282:SF15">
    <property type="entry name" value="PENICILLIN-BINDING PROTEIN 1C"/>
    <property type="match status" value="1"/>
</dbReference>
<dbReference type="InterPro" id="IPR023346">
    <property type="entry name" value="Lysozyme-like_dom_sf"/>
</dbReference>
<name>A0A318N649_9PROT</name>
<feature type="transmembrane region" description="Helical" evidence="12">
    <location>
        <begin position="12"/>
        <end position="29"/>
    </location>
</feature>
<keyword evidence="12" id="KW-1133">Transmembrane helix</keyword>
<dbReference type="GO" id="GO:0030288">
    <property type="term" value="C:outer membrane-bounded periplasmic space"/>
    <property type="evidence" value="ECO:0007669"/>
    <property type="project" value="TreeGrafter"/>
</dbReference>
<dbReference type="GO" id="GO:0006508">
    <property type="term" value="P:proteolysis"/>
    <property type="evidence" value="ECO:0007669"/>
    <property type="project" value="UniProtKB-KW"/>
</dbReference>
<keyword evidence="17" id="KW-1185">Reference proteome</keyword>
<evidence type="ECO:0000256" key="3">
    <source>
        <dbReference type="ARBA" id="ARBA00007739"/>
    </source>
</evidence>
<comment type="caution">
    <text evidence="16">The sequence shown here is derived from an EMBL/GenBank/DDBJ whole genome shotgun (WGS) entry which is preliminary data.</text>
</comment>
<keyword evidence="4" id="KW-0121">Carboxypeptidase</keyword>
<keyword evidence="7" id="KW-0808">Transferase</keyword>
<evidence type="ECO:0000256" key="7">
    <source>
        <dbReference type="ARBA" id="ARBA00022679"/>
    </source>
</evidence>
<evidence type="ECO:0000259" key="14">
    <source>
        <dbReference type="Pfam" id="PF00912"/>
    </source>
</evidence>
<keyword evidence="8" id="KW-0378">Hydrolase</keyword>
<dbReference type="InterPro" id="IPR009647">
    <property type="entry name" value="PBP_C"/>
</dbReference>
<dbReference type="InterPro" id="IPR012338">
    <property type="entry name" value="Beta-lactam/transpept-like"/>
</dbReference>
<dbReference type="UniPathway" id="UPA00219"/>
<comment type="similarity">
    <text evidence="2">In the C-terminal section; belongs to the transpeptidase family.</text>
</comment>
<dbReference type="GO" id="GO:0008955">
    <property type="term" value="F:peptidoglycan glycosyltransferase activity"/>
    <property type="evidence" value="ECO:0007669"/>
    <property type="project" value="UniProtKB-EC"/>
</dbReference>
<keyword evidence="12" id="KW-0472">Membrane</keyword>
<dbReference type="EMBL" id="QGLT01000003">
    <property type="protein sequence ID" value="PXZ00348.1"/>
    <property type="molecule type" value="Genomic_DNA"/>
</dbReference>
<feature type="domain" description="Glycosyl transferase family 51" evidence="14">
    <location>
        <begin position="61"/>
        <end position="227"/>
    </location>
</feature>
<organism evidence="16 17">
    <name type="scientific">Commensalibacter melissae</name>
    <dbReference type="NCBI Taxonomy" id="2070537"/>
    <lineage>
        <taxon>Bacteria</taxon>
        <taxon>Pseudomonadati</taxon>
        <taxon>Pseudomonadota</taxon>
        <taxon>Alphaproteobacteria</taxon>
        <taxon>Acetobacterales</taxon>
        <taxon>Acetobacteraceae</taxon>
    </lineage>
</organism>
<dbReference type="EC" id="2.4.99.28" evidence="10"/>
<dbReference type="Pfam" id="PF00912">
    <property type="entry name" value="Transgly"/>
    <property type="match status" value="1"/>
</dbReference>
<gene>
    <name evidence="16" type="ORF">DK869_06900</name>
</gene>
<dbReference type="PANTHER" id="PTHR32282">
    <property type="entry name" value="BINDING PROTEIN TRANSPEPTIDASE, PUTATIVE-RELATED"/>
    <property type="match status" value="1"/>
</dbReference>
<evidence type="ECO:0000256" key="11">
    <source>
        <dbReference type="ARBA" id="ARBA00049902"/>
    </source>
</evidence>
<keyword evidence="12" id="KW-0812">Transmembrane</keyword>
<evidence type="ECO:0000313" key="16">
    <source>
        <dbReference type="EMBL" id="PXZ00348.1"/>
    </source>
</evidence>
<dbReference type="InterPro" id="IPR001264">
    <property type="entry name" value="Glyco_trans_51"/>
</dbReference>
<dbReference type="Pfam" id="PF00905">
    <property type="entry name" value="Transpeptidase"/>
    <property type="match status" value="1"/>
</dbReference>
<feature type="domain" description="Penicillin-binding C-terminal" evidence="15">
    <location>
        <begin position="693"/>
        <end position="773"/>
    </location>
</feature>
<accession>A0A318N649</accession>
<dbReference type="SUPFAM" id="SSF53955">
    <property type="entry name" value="Lysozyme-like"/>
    <property type="match status" value="1"/>
</dbReference>